<dbReference type="Proteomes" id="UP000532204">
    <property type="component" value="Unassembled WGS sequence"/>
</dbReference>
<accession>A0A244BAD5</accession>
<evidence type="ECO:0000313" key="2">
    <source>
        <dbReference type="Proteomes" id="UP000532204"/>
    </source>
</evidence>
<comment type="caution">
    <text evidence="1">The sequence shown here is derived from an EMBL/GenBank/DDBJ whole genome shotgun (WGS) entry which is preliminary data.</text>
</comment>
<protein>
    <submittedName>
        <fullName evidence="1">Positive regulator for repZ translation</fullName>
    </submittedName>
</protein>
<organism evidence="1 2">
    <name type="scientific">Escherichia coli</name>
    <dbReference type="NCBI Taxonomy" id="562"/>
    <lineage>
        <taxon>Bacteria</taxon>
        <taxon>Pseudomonadati</taxon>
        <taxon>Pseudomonadota</taxon>
        <taxon>Gammaproteobacteria</taxon>
        <taxon>Enterobacterales</taxon>
        <taxon>Enterobacteriaceae</taxon>
        <taxon>Escherichia</taxon>
    </lineage>
</organism>
<dbReference type="AlphaFoldDB" id="A0A244BAD5"/>
<reference evidence="1 2" key="1">
    <citation type="submission" date="2019-05" db="EMBL/GenBank/DDBJ databases">
        <authorList>
            <consortium name="NARMS: The National Antimicrobial Resistance Monitoring System"/>
        </authorList>
    </citation>
    <scope>NUCLEOTIDE SEQUENCE [LARGE SCALE GENOMIC DNA]</scope>
    <source>
        <strain evidence="1 2">CVM N18EC122</strain>
    </source>
</reference>
<dbReference type="EMBL" id="AASEBA010000077">
    <property type="protein sequence ID" value="EFC9752245.1"/>
    <property type="molecule type" value="Genomic_DNA"/>
</dbReference>
<evidence type="ECO:0000313" key="1">
    <source>
        <dbReference type="EMBL" id="EFC9752245.1"/>
    </source>
</evidence>
<proteinExistence type="predicted"/>
<sequence length="29" mass="3390">MKPYQRFNPSQCINARHSVSAISDSLWRP</sequence>
<name>A0A244BAD5_ECOLX</name>
<gene>
    <name evidence="1" type="ORF">E6D34_23935</name>
</gene>